<accession>A0A4Q0M6Z1</accession>
<dbReference type="RefSeq" id="WP_128779209.1">
    <property type="nucleotide sequence ID" value="NZ_RYFI01000026.1"/>
</dbReference>
<dbReference type="EMBL" id="RYFI01000026">
    <property type="protein sequence ID" value="RXF68456.1"/>
    <property type="molecule type" value="Genomic_DNA"/>
</dbReference>
<sequence>MRALGLLAAAAAIGGAAIVSSAWAEPPPADRYELKQVDGGFLRLDRQTGMTSLCAPAGDGYACRPTAEGGSADAAMVAQLEKRVAELEARVKALSPDRSASLKGAVPRDPTLDLPTDEQVDRVASFLERATRRFKKLATEMQREADGGSL</sequence>
<dbReference type="OrthoDB" id="7870871at2"/>
<evidence type="ECO:0000256" key="2">
    <source>
        <dbReference type="SAM" id="SignalP"/>
    </source>
</evidence>
<proteinExistence type="predicted"/>
<keyword evidence="2" id="KW-0732">Signal</keyword>
<feature type="signal peptide" evidence="2">
    <location>
        <begin position="1"/>
        <end position="24"/>
    </location>
</feature>
<name>A0A4Q0M6Z1_9HYPH</name>
<organism evidence="3 4">
    <name type="scientific">Hansschlegelia zhihuaiae</name>
    <dbReference type="NCBI Taxonomy" id="405005"/>
    <lineage>
        <taxon>Bacteria</taxon>
        <taxon>Pseudomonadati</taxon>
        <taxon>Pseudomonadota</taxon>
        <taxon>Alphaproteobacteria</taxon>
        <taxon>Hyphomicrobiales</taxon>
        <taxon>Methylopilaceae</taxon>
        <taxon>Hansschlegelia</taxon>
    </lineage>
</organism>
<evidence type="ECO:0000256" key="1">
    <source>
        <dbReference type="SAM" id="MobiDB-lite"/>
    </source>
</evidence>
<reference evidence="3 4" key="1">
    <citation type="submission" date="2018-12" db="EMBL/GenBank/DDBJ databases">
        <title>bacterium Hansschlegelia zhihuaiae S113.</title>
        <authorList>
            <person name="He J."/>
        </authorList>
    </citation>
    <scope>NUCLEOTIDE SEQUENCE [LARGE SCALE GENOMIC DNA]</scope>
    <source>
        <strain evidence="3 4">S 113</strain>
    </source>
</reference>
<dbReference type="AlphaFoldDB" id="A0A4Q0M6Z1"/>
<keyword evidence="4" id="KW-1185">Reference proteome</keyword>
<comment type="caution">
    <text evidence="3">The sequence shown here is derived from an EMBL/GenBank/DDBJ whole genome shotgun (WGS) entry which is preliminary data.</text>
</comment>
<dbReference type="Proteomes" id="UP000289708">
    <property type="component" value="Unassembled WGS sequence"/>
</dbReference>
<protein>
    <submittedName>
        <fullName evidence="3">Uncharacterized protein</fullName>
    </submittedName>
</protein>
<feature type="chain" id="PRO_5020272799" evidence="2">
    <location>
        <begin position="25"/>
        <end position="150"/>
    </location>
</feature>
<gene>
    <name evidence="3" type="ORF">EK403_19905</name>
</gene>
<evidence type="ECO:0000313" key="3">
    <source>
        <dbReference type="EMBL" id="RXF68456.1"/>
    </source>
</evidence>
<feature type="region of interest" description="Disordered" evidence="1">
    <location>
        <begin position="98"/>
        <end position="117"/>
    </location>
</feature>
<evidence type="ECO:0000313" key="4">
    <source>
        <dbReference type="Proteomes" id="UP000289708"/>
    </source>
</evidence>